<name>A0ABW7HNH5_9ACTN</name>
<organism evidence="1 2">
    <name type="scientific">Streptomyces chitinivorans</name>
    <dbReference type="NCBI Taxonomy" id="1257027"/>
    <lineage>
        <taxon>Bacteria</taxon>
        <taxon>Bacillati</taxon>
        <taxon>Actinomycetota</taxon>
        <taxon>Actinomycetes</taxon>
        <taxon>Kitasatosporales</taxon>
        <taxon>Streptomycetaceae</taxon>
        <taxon>Streptomyces</taxon>
    </lineage>
</organism>
<proteinExistence type="predicted"/>
<evidence type="ECO:0008006" key="3">
    <source>
        <dbReference type="Google" id="ProtNLM"/>
    </source>
</evidence>
<comment type="caution">
    <text evidence="1">The sequence shown here is derived from an EMBL/GenBank/DDBJ whole genome shotgun (WGS) entry which is preliminary data.</text>
</comment>
<reference evidence="1 2" key="1">
    <citation type="submission" date="2024-10" db="EMBL/GenBank/DDBJ databases">
        <authorList>
            <person name="Cho J.-C."/>
        </authorList>
    </citation>
    <scope>NUCLEOTIDE SEQUENCE [LARGE SCALE GENOMIC DNA]</scope>
    <source>
        <strain evidence="1 2">KCTC29696</strain>
    </source>
</reference>
<dbReference type="Proteomes" id="UP001607069">
    <property type="component" value="Unassembled WGS sequence"/>
</dbReference>
<gene>
    <name evidence="1" type="ORF">ACG5V6_01940</name>
</gene>
<evidence type="ECO:0000313" key="1">
    <source>
        <dbReference type="EMBL" id="MFH0246985.1"/>
    </source>
</evidence>
<dbReference type="RefSeq" id="WP_279951017.1">
    <property type="nucleotide sequence ID" value="NZ_BAABEN010000012.1"/>
</dbReference>
<accession>A0ABW7HNH5</accession>
<evidence type="ECO:0000313" key="2">
    <source>
        <dbReference type="Proteomes" id="UP001607069"/>
    </source>
</evidence>
<dbReference type="EMBL" id="JBIHMK010000004">
    <property type="protein sequence ID" value="MFH0246985.1"/>
    <property type="molecule type" value="Genomic_DNA"/>
</dbReference>
<keyword evidence="2" id="KW-1185">Reference proteome</keyword>
<protein>
    <recommendedName>
        <fullName evidence="3">SnoaL-like domain-containing protein</fullName>
    </recommendedName>
</protein>
<sequence>METNDPRAQLADLFMQHMANLLDQVVNRDDFVELAGSYLSGDLAIQIHDGELVLAHRDIGGVPDTIPPEWEGGVT</sequence>